<dbReference type="RefSeq" id="WP_244457567.1">
    <property type="nucleotide sequence ID" value="NZ_AP025637.1"/>
</dbReference>
<gene>
    <name evidence="2" type="ORF">Rmf_01530</name>
</gene>
<dbReference type="Proteomes" id="UP000831327">
    <property type="component" value="Chromosome"/>
</dbReference>
<proteinExistence type="predicted"/>
<organism evidence="2 3">
    <name type="scientific">Roseomonas fluvialis</name>
    <dbReference type="NCBI Taxonomy" id="1750527"/>
    <lineage>
        <taxon>Bacteria</taxon>
        <taxon>Pseudomonadati</taxon>
        <taxon>Pseudomonadota</taxon>
        <taxon>Alphaproteobacteria</taxon>
        <taxon>Acetobacterales</taxon>
        <taxon>Roseomonadaceae</taxon>
        <taxon>Roseomonas</taxon>
    </lineage>
</organism>
<accession>A0ABN6NUU4</accession>
<dbReference type="EMBL" id="AP025637">
    <property type="protein sequence ID" value="BDG70224.1"/>
    <property type="molecule type" value="Genomic_DNA"/>
</dbReference>
<evidence type="ECO:0000313" key="2">
    <source>
        <dbReference type="EMBL" id="BDG70224.1"/>
    </source>
</evidence>
<sequence length="169" mass="16918">MAASIDRFAACAASVMSARGGFTARDPLLDGPAAHGVGLGLLSVWIGGPADAPALRALGREGAARILNAMVWAPLGAARLAPGPDLALFAYAVEAGTMQALVDLQRHLGVDESGAADAATLTAAQARDPVALARAIGAAHDAWRRARGLPAARAPRQAAPADQGALATC</sequence>
<evidence type="ECO:0000313" key="3">
    <source>
        <dbReference type="Proteomes" id="UP000831327"/>
    </source>
</evidence>
<name>A0ABN6NUU4_9PROT</name>
<protein>
    <submittedName>
        <fullName evidence="2">Uncharacterized protein</fullName>
    </submittedName>
</protein>
<evidence type="ECO:0000256" key="1">
    <source>
        <dbReference type="SAM" id="MobiDB-lite"/>
    </source>
</evidence>
<feature type="region of interest" description="Disordered" evidence="1">
    <location>
        <begin position="149"/>
        <end position="169"/>
    </location>
</feature>
<dbReference type="InterPro" id="IPR023346">
    <property type="entry name" value="Lysozyme-like_dom_sf"/>
</dbReference>
<reference evidence="2 3" key="1">
    <citation type="journal article" date="2016" name="Microbes Environ.">
        <title>Phylogenetically diverse aerobic anoxygenic phototrophic bacteria isolated from epilithic biofilms in Tama river, Japan.</title>
        <authorList>
            <person name="Hirose S."/>
            <person name="Matsuura K."/>
            <person name="Haruta S."/>
        </authorList>
    </citation>
    <scope>NUCLEOTIDE SEQUENCE [LARGE SCALE GENOMIC DNA]</scope>
    <source>
        <strain evidence="2 3">S08</strain>
    </source>
</reference>
<dbReference type="SUPFAM" id="SSF53955">
    <property type="entry name" value="Lysozyme-like"/>
    <property type="match status" value="1"/>
</dbReference>
<keyword evidence="3" id="KW-1185">Reference proteome</keyword>
<dbReference type="Gene3D" id="1.20.141.10">
    <property type="entry name" value="Chitosanase, subunit A, domain 1"/>
    <property type="match status" value="1"/>
</dbReference>
<feature type="compositionally biased region" description="Low complexity" evidence="1">
    <location>
        <begin position="149"/>
        <end position="161"/>
    </location>
</feature>